<dbReference type="Proteomes" id="UP000887013">
    <property type="component" value="Unassembled WGS sequence"/>
</dbReference>
<reference evidence="1" key="1">
    <citation type="submission" date="2020-08" db="EMBL/GenBank/DDBJ databases">
        <title>Multicomponent nature underlies the extraordinary mechanical properties of spider dragline silk.</title>
        <authorList>
            <person name="Kono N."/>
            <person name="Nakamura H."/>
            <person name="Mori M."/>
            <person name="Yoshida Y."/>
            <person name="Ohtoshi R."/>
            <person name="Malay A.D."/>
            <person name="Moran D.A.P."/>
            <person name="Tomita M."/>
            <person name="Numata K."/>
            <person name="Arakawa K."/>
        </authorList>
    </citation>
    <scope>NUCLEOTIDE SEQUENCE</scope>
</reference>
<protein>
    <submittedName>
        <fullName evidence="1">Uncharacterized protein</fullName>
    </submittedName>
</protein>
<evidence type="ECO:0000313" key="1">
    <source>
        <dbReference type="EMBL" id="GFS82117.1"/>
    </source>
</evidence>
<evidence type="ECO:0000313" key="2">
    <source>
        <dbReference type="Proteomes" id="UP000887013"/>
    </source>
</evidence>
<keyword evidence="2" id="KW-1185">Reference proteome</keyword>
<proteinExistence type="predicted"/>
<accession>A0A8X6MX16</accession>
<dbReference type="AlphaFoldDB" id="A0A8X6MX16"/>
<comment type="caution">
    <text evidence="1">The sequence shown here is derived from an EMBL/GenBank/DDBJ whole genome shotgun (WGS) entry which is preliminary data.</text>
</comment>
<sequence length="89" mass="10012">MGCCRHADASSRAAGHVKSLVSLNIKSIRTHIFSKSNIRRKTVTMPMPEMPQQQQFNSIHRHIFAQSKKAGFASNTATHVADIGQYRYQ</sequence>
<organism evidence="1 2">
    <name type="scientific">Nephila pilipes</name>
    <name type="common">Giant wood spider</name>
    <name type="synonym">Nephila maculata</name>
    <dbReference type="NCBI Taxonomy" id="299642"/>
    <lineage>
        <taxon>Eukaryota</taxon>
        <taxon>Metazoa</taxon>
        <taxon>Ecdysozoa</taxon>
        <taxon>Arthropoda</taxon>
        <taxon>Chelicerata</taxon>
        <taxon>Arachnida</taxon>
        <taxon>Araneae</taxon>
        <taxon>Araneomorphae</taxon>
        <taxon>Entelegynae</taxon>
        <taxon>Araneoidea</taxon>
        <taxon>Nephilidae</taxon>
        <taxon>Nephila</taxon>
    </lineage>
</organism>
<gene>
    <name evidence="1" type="ORF">NPIL_622891</name>
</gene>
<dbReference type="EMBL" id="BMAW01003165">
    <property type="protein sequence ID" value="GFS82117.1"/>
    <property type="molecule type" value="Genomic_DNA"/>
</dbReference>
<name>A0A8X6MX16_NEPPI</name>